<gene>
    <name evidence="1" type="ORF">ABI908_02655</name>
</gene>
<reference evidence="1 2" key="1">
    <citation type="submission" date="2024-05" db="EMBL/GenBank/DDBJ databases">
        <authorList>
            <person name="De Oliveira J.P."/>
            <person name="Noriler S.A."/>
            <person name="De Oliveira A.G."/>
            <person name="Sipoli D.S."/>
        </authorList>
    </citation>
    <scope>NUCLEOTIDE SEQUENCE [LARGE SCALE GENOMIC DNA]</scope>
    <source>
        <strain evidence="1 2">LABIM192</strain>
    </source>
</reference>
<evidence type="ECO:0000313" key="1">
    <source>
        <dbReference type="EMBL" id="MEO9383017.1"/>
    </source>
</evidence>
<dbReference type="Proteomes" id="UP001462502">
    <property type="component" value="Unassembled WGS sequence"/>
</dbReference>
<evidence type="ECO:0000313" key="2">
    <source>
        <dbReference type="Proteomes" id="UP001462502"/>
    </source>
</evidence>
<name>A0ABV0IP00_9NEIS</name>
<dbReference type="EMBL" id="JBDXMI010000001">
    <property type="protein sequence ID" value="MEO9383017.1"/>
    <property type="molecule type" value="Genomic_DNA"/>
</dbReference>
<sequence length="61" mass="6787">MKGFSSGFMDRAGIFIARHQNHFQKMVTTHTFRAMKCENRLQADRAGGGSSEAPGLIPFSR</sequence>
<accession>A0ABV0IP00</accession>
<protein>
    <submittedName>
        <fullName evidence="1">Uncharacterized protein</fullName>
    </submittedName>
</protein>
<comment type="caution">
    <text evidence="1">The sequence shown here is derived from an EMBL/GenBank/DDBJ whole genome shotgun (WGS) entry which is preliminary data.</text>
</comment>
<organism evidence="1 2">
    <name type="scientific">Chromobacterium phragmitis</name>
    <dbReference type="NCBI Taxonomy" id="2202141"/>
    <lineage>
        <taxon>Bacteria</taxon>
        <taxon>Pseudomonadati</taxon>
        <taxon>Pseudomonadota</taxon>
        <taxon>Betaproteobacteria</taxon>
        <taxon>Neisseriales</taxon>
        <taxon>Chromobacteriaceae</taxon>
        <taxon>Chromobacterium</taxon>
    </lineage>
</organism>
<keyword evidence="2" id="KW-1185">Reference proteome</keyword>
<proteinExistence type="predicted"/>
<dbReference type="RefSeq" id="WP_347937567.1">
    <property type="nucleotide sequence ID" value="NZ_JBDXMI010000001.1"/>
</dbReference>